<gene>
    <name evidence="2" type="ORF">CSSPTR1EN2_LOCUS12148</name>
</gene>
<evidence type="ECO:0000256" key="1">
    <source>
        <dbReference type="SAM" id="MobiDB-lite"/>
    </source>
</evidence>
<dbReference type="Proteomes" id="UP001497512">
    <property type="component" value="Chromosome 2"/>
</dbReference>
<dbReference type="EMBL" id="OZ019894">
    <property type="protein sequence ID" value="CAK9214271.1"/>
    <property type="molecule type" value="Genomic_DNA"/>
</dbReference>
<feature type="region of interest" description="Disordered" evidence="1">
    <location>
        <begin position="264"/>
        <end position="286"/>
    </location>
</feature>
<dbReference type="InterPro" id="IPR007849">
    <property type="entry name" value="ATP10"/>
</dbReference>
<organism evidence="2 3">
    <name type="scientific">Sphagnum troendelagicum</name>
    <dbReference type="NCBI Taxonomy" id="128251"/>
    <lineage>
        <taxon>Eukaryota</taxon>
        <taxon>Viridiplantae</taxon>
        <taxon>Streptophyta</taxon>
        <taxon>Embryophyta</taxon>
        <taxon>Bryophyta</taxon>
        <taxon>Sphagnophytina</taxon>
        <taxon>Sphagnopsida</taxon>
        <taxon>Sphagnales</taxon>
        <taxon>Sphagnaceae</taxon>
        <taxon>Sphagnum</taxon>
    </lineage>
</organism>
<evidence type="ECO:0000313" key="2">
    <source>
        <dbReference type="EMBL" id="CAK9214271.1"/>
    </source>
</evidence>
<proteinExistence type="predicted"/>
<evidence type="ECO:0000313" key="3">
    <source>
        <dbReference type="Proteomes" id="UP001497512"/>
    </source>
</evidence>
<protein>
    <recommendedName>
        <fullName evidence="4">AT1G08220-like protein</fullName>
    </recommendedName>
</protein>
<feature type="compositionally biased region" description="Polar residues" evidence="1">
    <location>
        <begin position="274"/>
        <end position="286"/>
    </location>
</feature>
<reference evidence="2" key="1">
    <citation type="submission" date="2024-02" db="EMBL/GenBank/DDBJ databases">
        <authorList>
            <consortium name="ELIXIR-Norway"/>
            <consortium name="Elixir Norway"/>
        </authorList>
    </citation>
    <scope>NUCLEOTIDE SEQUENCE</scope>
</reference>
<feature type="compositionally biased region" description="Basic and acidic residues" evidence="1">
    <location>
        <begin position="264"/>
        <end position="273"/>
    </location>
</feature>
<dbReference type="PANTHER" id="PTHR28106:SF1">
    <property type="entry name" value="MITOCHONDRIAL ATPASE COMPLEX SUBUNIT ATP10"/>
    <property type="match status" value="1"/>
</dbReference>
<keyword evidence="3" id="KW-1185">Reference proteome</keyword>
<dbReference type="Pfam" id="PF05176">
    <property type="entry name" value="ATP-synt_10"/>
    <property type="match status" value="1"/>
</dbReference>
<evidence type="ECO:0008006" key="4">
    <source>
        <dbReference type="Google" id="ProtNLM"/>
    </source>
</evidence>
<dbReference type="PANTHER" id="PTHR28106">
    <property type="entry name" value="MITOCHONDRIAL ATPASE COMPLEX SUBUNIT ATP10"/>
    <property type="match status" value="1"/>
</dbReference>
<sequence>MRIAPARHLVRTVVARCQNELLDSSLSHLQSSPNRGSSRSLNIFTIFNKEARAKEQARLTDELNRGYFDDIRELKKTGGKFGMAARNLVPIAAAPKFPSLIVQSPGGTPAFELPIQEGQSHVGPTLLCVAFRASAQAMVESWSKPFSKMFKPNNGIQIFEVSVIESWLLSLKPIRSLLLRTVRDAEPPAAAVVGEEGQILLQRKVAYSFGDTYFFRKTLGIPNLLSGYVFLLDNKGRVRWRASGMATAEELTSMESCTLRLLEEQSPKAHKSDSQQQIAQHSSDRR</sequence>
<name>A0ABP0U7F0_9BRYO</name>
<accession>A0ABP0U7F0</accession>